<evidence type="ECO:0000256" key="4">
    <source>
        <dbReference type="ARBA" id="ARBA00022691"/>
    </source>
</evidence>
<sequence>MRYGGLFEGYGGLTQAVLSVLGGTLAWYSEIEPAACRVLAHHHPGVLNLGDITAVDWDTVEPVDVLGGGFPCQDVSAAGRRAGLRPGTRSGLWSHMAHAIAVLRPRLVVIENVRGLLSAPADSDVEPCPWCLGDPGDEPHVRALGAVLGDLAELGYDAAWHGLRAADVGAPHGRFRVFVVAADTRGEALPRWPGLRASEPASIRRGRSRDGAREGAADTDRPRPQGTESEGRCDLPTWCAATDTPGDGRHERRTGPAWQLGRLDAAQRGSAAADADSDRRGIIERIEPSLGSRHDADGRGPIDWGPYEPAIRPWERILGRPAPAPHTVGTRGARVLSPRFVEWMMGLLDGYVTDVPGLSRSEQLRVLGNGVVPQQGAAGLAYLLPFVGIGGGATWATA</sequence>
<evidence type="ECO:0000256" key="2">
    <source>
        <dbReference type="ARBA" id="ARBA00022603"/>
    </source>
</evidence>
<feature type="region of interest" description="Disordered" evidence="7">
    <location>
        <begin position="199"/>
        <end position="277"/>
    </location>
</feature>
<proteinExistence type="inferred from homology"/>
<feature type="active site" evidence="6">
    <location>
        <position position="72"/>
    </location>
</feature>
<dbReference type="PANTHER" id="PTHR10629:SF52">
    <property type="entry name" value="DNA (CYTOSINE-5)-METHYLTRANSFERASE 1"/>
    <property type="match status" value="1"/>
</dbReference>
<reference evidence="8 9" key="1">
    <citation type="submission" date="2016-07" db="EMBL/GenBank/DDBJ databases">
        <title>Draft genome sequence of Prauserella muralis DSM 45305, isolated from a mould-covered wall in an indoor environment.</title>
        <authorList>
            <person name="Ruckert C."/>
            <person name="Albersmeier A."/>
            <person name="Jiang C.-L."/>
            <person name="Jiang Y."/>
            <person name="Kalinowski J."/>
            <person name="Schneider O."/>
            <person name="Winkler A."/>
            <person name="Zotchev S.B."/>
        </authorList>
    </citation>
    <scope>NUCLEOTIDE SEQUENCE [LARGE SCALE GENOMIC DNA]</scope>
    <source>
        <strain evidence="8 9">DSM 45305</strain>
    </source>
</reference>
<evidence type="ECO:0000256" key="3">
    <source>
        <dbReference type="ARBA" id="ARBA00022679"/>
    </source>
</evidence>
<protein>
    <recommendedName>
        <fullName evidence="1">DNA (cytosine-5-)-methyltransferase</fullName>
        <ecNumber evidence="1">2.1.1.37</ecNumber>
    </recommendedName>
</protein>
<dbReference type="InterPro" id="IPR050390">
    <property type="entry name" value="C5-Methyltransferase"/>
</dbReference>
<dbReference type="EMBL" id="MASW01000002">
    <property type="protein sequence ID" value="PXY27413.1"/>
    <property type="molecule type" value="Genomic_DNA"/>
</dbReference>
<dbReference type="Proteomes" id="UP000249915">
    <property type="component" value="Unassembled WGS sequence"/>
</dbReference>
<accession>A0A2V4B090</accession>
<dbReference type="GO" id="GO:0032259">
    <property type="term" value="P:methylation"/>
    <property type="evidence" value="ECO:0007669"/>
    <property type="project" value="UniProtKB-KW"/>
</dbReference>
<dbReference type="SUPFAM" id="SSF53335">
    <property type="entry name" value="S-adenosyl-L-methionine-dependent methyltransferases"/>
    <property type="match status" value="1"/>
</dbReference>
<dbReference type="EC" id="2.1.1.37" evidence="1"/>
<gene>
    <name evidence="8" type="ORF">BAY60_13340</name>
</gene>
<dbReference type="InterPro" id="IPR029063">
    <property type="entry name" value="SAM-dependent_MTases_sf"/>
</dbReference>
<evidence type="ECO:0000256" key="5">
    <source>
        <dbReference type="ARBA" id="ARBA00022747"/>
    </source>
</evidence>
<dbReference type="OrthoDB" id="9813719at2"/>
<comment type="caution">
    <text evidence="8">The sequence shown here is derived from an EMBL/GenBank/DDBJ whole genome shotgun (WGS) entry which is preliminary data.</text>
</comment>
<dbReference type="GO" id="GO:0009307">
    <property type="term" value="P:DNA restriction-modification system"/>
    <property type="evidence" value="ECO:0007669"/>
    <property type="project" value="UniProtKB-KW"/>
</dbReference>
<dbReference type="RefSeq" id="WP_112281413.1">
    <property type="nucleotide sequence ID" value="NZ_MASW01000002.1"/>
</dbReference>
<keyword evidence="9" id="KW-1185">Reference proteome</keyword>
<dbReference type="PROSITE" id="PS51679">
    <property type="entry name" value="SAM_MT_C5"/>
    <property type="match status" value="1"/>
</dbReference>
<dbReference type="Gene3D" id="3.40.50.150">
    <property type="entry name" value="Vaccinia Virus protein VP39"/>
    <property type="match status" value="1"/>
</dbReference>
<evidence type="ECO:0000256" key="6">
    <source>
        <dbReference type="PROSITE-ProRule" id="PRU01016"/>
    </source>
</evidence>
<dbReference type="PRINTS" id="PR00105">
    <property type="entry name" value="C5METTRFRASE"/>
</dbReference>
<name>A0A2V4B090_9PSEU</name>
<dbReference type="GO" id="GO:0003886">
    <property type="term" value="F:DNA (cytosine-5-)-methyltransferase activity"/>
    <property type="evidence" value="ECO:0007669"/>
    <property type="project" value="UniProtKB-EC"/>
</dbReference>
<comment type="similarity">
    <text evidence="6">Belongs to the class I-like SAM-binding methyltransferase superfamily. C5-methyltransferase family.</text>
</comment>
<keyword evidence="3 6" id="KW-0808">Transferase</keyword>
<feature type="compositionally biased region" description="Basic and acidic residues" evidence="7">
    <location>
        <begin position="208"/>
        <end position="233"/>
    </location>
</feature>
<keyword evidence="5" id="KW-0680">Restriction system</keyword>
<keyword evidence="4 6" id="KW-0949">S-adenosyl-L-methionine</keyword>
<evidence type="ECO:0000313" key="8">
    <source>
        <dbReference type="EMBL" id="PXY27413.1"/>
    </source>
</evidence>
<keyword evidence="2 6" id="KW-0489">Methyltransferase</keyword>
<dbReference type="AlphaFoldDB" id="A0A2V4B090"/>
<dbReference type="InterPro" id="IPR001525">
    <property type="entry name" value="C5_MeTfrase"/>
</dbReference>
<evidence type="ECO:0000256" key="7">
    <source>
        <dbReference type="SAM" id="MobiDB-lite"/>
    </source>
</evidence>
<feature type="compositionally biased region" description="Low complexity" evidence="7">
    <location>
        <begin position="262"/>
        <end position="274"/>
    </location>
</feature>
<dbReference type="GO" id="GO:0003677">
    <property type="term" value="F:DNA binding"/>
    <property type="evidence" value="ECO:0007669"/>
    <property type="project" value="TreeGrafter"/>
</dbReference>
<dbReference type="PANTHER" id="PTHR10629">
    <property type="entry name" value="CYTOSINE-SPECIFIC METHYLTRANSFERASE"/>
    <property type="match status" value="1"/>
</dbReference>
<evidence type="ECO:0000256" key="1">
    <source>
        <dbReference type="ARBA" id="ARBA00011975"/>
    </source>
</evidence>
<organism evidence="8 9">
    <name type="scientific">Prauserella muralis</name>
    <dbReference type="NCBI Taxonomy" id="588067"/>
    <lineage>
        <taxon>Bacteria</taxon>
        <taxon>Bacillati</taxon>
        <taxon>Actinomycetota</taxon>
        <taxon>Actinomycetes</taxon>
        <taxon>Pseudonocardiales</taxon>
        <taxon>Pseudonocardiaceae</taxon>
        <taxon>Prauserella</taxon>
    </lineage>
</organism>
<dbReference type="GO" id="GO:0044027">
    <property type="term" value="P:negative regulation of gene expression via chromosomal CpG island methylation"/>
    <property type="evidence" value="ECO:0007669"/>
    <property type="project" value="TreeGrafter"/>
</dbReference>
<evidence type="ECO:0000313" key="9">
    <source>
        <dbReference type="Proteomes" id="UP000249915"/>
    </source>
</evidence>
<dbReference type="Pfam" id="PF00145">
    <property type="entry name" value="DNA_methylase"/>
    <property type="match status" value="1"/>
</dbReference>